<evidence type="ECO:0000256" key="7">
    <source>
        <dbReference type="ARBA" id="ARBA00022840"/>
    </source>
</evidence>
<evidence type="ECO:0000256" key="6">
    <source>
        <dbReference type="ARBA" id="ARBA00022741"/>
    </source>
</evidence>
<feature type="binding site" evidence="12">
    <location>
        <begin position="347"/>
        <end position="348"/>
    </location>
    <ligand>
        <name>ATP</name>
        <dbReference type="ChEBI" id="CHEBI:30616"/>
    </ligand>
</feature>
<feature type="domain" description="Glutamine amidotransferase type-2" evidence="14">
    <location>
        <begin position="2"/>
        <end position="186"/>
    </location>
</feature>
<evidence type="ECO:0000313" key="16">
    <source>
        <dbReference type="Proteomes" id="UP000324550"/>
    </source>
</evidence>
<dbReference type="NCBIfam" id="NF006949">
    <property type="entry name" value="PRK09431.1"/>
    <property type="match status" value="1"/>
</dbReference>
<keyword evidence="16" id="KW-1185">Reference proteome</keyword>
<dbReference type="PANTHER" id="PTHR11772:SF2">
    <property type="entry name" value="ASPARAGINE SYNTHETASE [GLUTAMINE-HYDROLYZING]"/>
    <property type="match status" value="1"/>
</dbReference>
<protein>
    <recommendedName>
        <fullName evidence="3">asparagine synthase (glutamine-hydrolyzing)</fullName>
        <ecNumber evidence="3">6.3.5.4</ecNumber>
    </recommendedName>
</protein>
<dbReference type="InterPro" id="IPR050795">
    <property type="entry name" value="Asn_Synthetase"/>
</dbReference>
<feature type="active site" description="For GATase activity" evidence="11">
    <location>
        <position position="2"/>
    </location>
</feature>
<evidence type="ECO:0000256" key="11">
    <source>
        <dbReference type="PIRSR" id="PIRSR001589-1"/>
    </source>
</evidence>
<comment type="catalytic activity">
    <reaction evidence="10">
        <text>L-aspartate + L-glutamine + ATP + H2O = L-asparagine + L-glutamate + AMP + diphosphate + H(+)</text>
        <dbReference type="Rhea" id="RHEA:12228"/>
        <dbReference type="ChEBI" id="CHEBI:15377"/>
        <dbReference type="ChEBI" id="CHEBI:15378"/>
        <dbReference type="ChEBI" id="CHEBI:29985"/>
        <dbReference type="ChEBI" id="CHEBI:29991"/>
        <dbReference type="ChEBI" id="CHEBI:30616"/>
        <dbReference type="ChEBI" id="CHEBI:33019"/>
        <dbReference type="ChEBI" id="CHEBI:58048"/>
        <dbReference type="ChEBI" id="CHEBI:58359"/>
        <dbReference type="ChEBI" id="CHEBI:456215"/>
        <dbReference type="EC" id="6.3.5.4"/>
    </reaction>
</comment>
<dbReference type="InterPro" id="IPR006426">
    <property type="entry name" value="Asn_synth_AEB"/>
</dbReference>
<dbReference type="EC" id="6.3.5.4" evidence="3"/>
<dbReference type="AlphaFoldDB" id="A0A5D0GLR5"/>
<gene>
    <name evidence="15" type="ORF">FVF61_01050</name>
</gene>
<accession>A0A5D0GLR5</accession>
<dbReference type="Gene3D" id="3.60.20.10">
    <property type="entry name" value="Glutamine Phosphoribosylpyrophosphate, subunit 1, domain 1"/>
    <property type="match status" value="1"/>
</dbReference>
<keyword evidence="7 12" id="KW-0067">ATP-binding</keyword>
<dbReference type="Proteomes" id="UP000324550">
    <property type="component" value="Unassembled WGS sequence"/>
</dbReference>
<dbReference type="EMBL" id="VSFC01000005">
    <property type="protein sequence ID" value="TYA59670.1"/>
    <property type="molecule type" value="Genomic_DNA"/>
</dbReference>
<dbReference type="PANTHER" id="PTHR11772">
    <property type="entry name" value="ASPARAGINE SYNTHETASE"/>
    <property type="match status" value="1"/>
</dbReference>
<sequence length="554" mass="62758">MCGIVCAFDLKQKSEDLRPQILEMAKTIRHRGPDWSGIYSDDKVIMAHERLAIVDPASGKQPLLSEDKKLILAANGEIYNHRGLRKQLKNTYDFQTESDCEVILALYKEKGVDFVDDMNGIFGFAIYDVDNDSYFIARDHMGIIPLYIGWDKNGTFYVASELKALEGICAKIELFPPGHYMSSEDGKYVKWYNREWTEFDAVKENETSIAKIKEALEAAVHRQLMSDVPYGVLLSGGLDSSITSAIAKKYSQKRIESDDTSEAWWPQLHSFSVGLEGSPDLAAARKVADHIGTVHHEIKFTIQEGLDAIRDVIYNLETYDVTTVRASTPMYLMARVIKSMGIKMVLSGEGADELFGGYLYFHKAPNSQEFHEETVRKLSKLHQYDCLRANKSLAAWGIEGRVPFLDKEFMDVAMRINPQDKMINGERMEKWVLRKAFEDMIPEAIAWRQKEQFSDGVGYSWIDTLKEVVAKQVTDEQLANAKYKFPIQTPTSKEEFYYRSIFAEHFPSDAAALSVPQEASVACSTQIALDWDEAFKNMNDPSGRAVAKVHADAY</sequence>
<feature type="binding site" evidence="12">
    <location>
        <position position="273"/>
    </location>
    <ligand>
        <name>ATP</name>
        <dbReference type="ChEBI" id="CHEBI:30616"/>
    </ligand>
</feature>
<evidence type="ECO:0000256" key="8">
    <source>
        <dbReference type="ARBA" id="ARBA00022888"/>
    </source>
</evidence>
<dbReference type="InterPro" id="IPR014729">
    <property type="entry name" value="Rossmann-like_a/b/a_fold"/>
</dbReference>
<dbReference type="GO" id="GO:0005524">
    <property type="term" value="F:ATP binding"/>
    <property type="evidence" value="ECO:0007669"/>
    <property type="project" value="UniProtKB-KW"/>
</dbReference>
<dbReference type="Pfam" id="PF13537">
    <property type="entry name" value="GATase_7"/>
    <property type="match status" value="1"/>
</dbReference>
<evidence type="ECO:0000256" key="3">
    <source>
        <dbReference type="ARBA" id="ARBA00012737"/>
    </source>
</evidence>
<keyword evidence="6 12" id="KW-0547">Nucleotide-binding</keyword>
<feature type="binding site" evidence="12">
    <location>
        <position position="99"/>
    </location>
    <ligand>
        <name>L-glutamine</name>
        <dbReference type="ChEBI" id="CHEBI:58359"/>
    </ligand>
</feature>
<proteinExistence type="inferred from homology"/>
<dbReference type="SUPFAM" id="SSF52402">
    <property type="entry name" value="Adenine nucleotide alpha hydrolases-like"/>
    <property type="match status" value="1"/>
</dbReference>
<dbReference type="GO" id="GO:0006529">
    <property type="term" value="P:asparagine biosynthetic process"/>
    <property type="evidence" value="ECO:0007669"/>
    <property type="project" value="UniProtKB-KW"/>
</dbReference>
<dbReference type="PROSITE" id="PS51278">
    <property type="entry name" value="GATASE_TYPE_2"/>
    <property type="match status" value="1"/>
</dbReference>
<dbReference type="NCBIfam" id="TIGR01536">
    <property type="entry name" value="asn_synth_AEB"/>
    <property type="match status" value="1"/>
</dbReference>
<evidence type="ECO:0000259" key="14">
    <source>
        <dbReference type="PROSITE" id="PS51278"/>
    </source>
</evidence>
<dbReference type="GO" id="GO:0004066">
    <property type="term" value="F:asparagine synthase (glutamine-hydrolyzing) activity"/>
    <property type="evidence" value="ECO:0007669"/>
    <property type="project" value="UniProtKB-EC"/>
</dbReference>
<dbReference type="OrthoDB" id="9763290at2"/>
<evidence type="ECO:0000256" key="13">
    <source>
        <dbReference type="PIRSR" id="PIRSR001589-3"/>
    </source>
</evidence>
<dbReference type="SUPFAM" id="SSF56235">
    <property type="entry name" value="N-terminal nucleophile aminohydrolases (Ntn hydrolases)"/>
    <property type="match status" value="1"/>
</dbReference>
<comment type="pathway">
    <text evidence="1">Amino-acid biosynthesis; L-asparagine biosynthesis; L-asparagine from L-aspartate (L-Gln route): step 1/1.</text>
</comment>
<dbReference type="PIRSF" id="PIRSF001589">
    <property type="entry name" value="Asn_synthetase_glu-h"/>
    <property type="match status" value="1"/>
</dbReference>
<keyword evidence="5 11" id="KW-0028">Amino-acid biosynthesis</keyword>
<dbReference type="RefSeq" id="WP_148452363.1">
    <property type="nucleotide sequence ID" value="NZ_VSFC01000005.1"/>
</dbReference>
<evidence type="ECO:0000313" key="15">
    <source>
        <dbReference type="EMBL" id="TYA59670.1"/>
    </source>
</evidence>
<dbReference type="InterPro" id="IPR033738">
    <property type="entry name" value="AsnB_N"/>
</dbReference>
<keyword evidence="4 15" id="KW-0436">Ligase</keyword>
<feature type="binding site" evidence="12">
    <location>
        <position position="233"/>
    </location>
    <ligand>
        <name>ATP</name>
        <dbReference type="ChEBI" id="CHEBI:30616"/>
    </ligand>
</feature>
<evidence type="ECO:0000256" key="12">
    <source>
        <dbReference type="PIRSR" id="PIRSR001589-2"/>
    </source>
</evidence>
<evidence type="ECO:0000256" key="2">
    <source>
        <dbReference type="ARBA" id="ARBA00005752"/>
    </source>
</evidence>
<keyword evidence="9 11" id="KW-0315">Glutamine amidotransferase</keyword>
<dbReference type="CDD" id="cd01991">
    <property type="entry name" value="Asn_synthase_B_C"/>
    <property type="match status" value="1"/>
</dbReference>
<organism evidence="15 16">
    <name type="scientific">Formosa maritima</name>
    <dbReference type="NCBI Taxonomy" id="2592046"/>
    <lineage>
        <taxon>Bacteria</taxon>
        <taxon>Pseudomonadati</taxon>
        <taxon>Bacteroidota</taxon>
        <taxon>Flavobacteriia</taxon>
        <taxon>Flavobacteriales</taxon>
        <taxon>Flavobacteriaceae</taxon>
        <taxon>Formosa</taxon>
    </lineage>
</organism>
<comment type="similarity">
    <text evidence="2">Belongs to the asparagine synthetase family.</text>
</comment>
<dbReference type="Pfam" id="PF00733">
    <property type="entry name" value="Asn_synthase"/>
    <property type="match status" value="1"/>
</dbReference>
<dbReference type="InterPro" id="IPR017932">
    <property type="entry name" value="GATase_2_dom"/>
</dbReference>
<evidence type="ECO:0000256" key="4">
    <source>
        <dbReference type="ARBA" id="ARBA00022598"/>
    </source>
</evidence>
<feature type="site" description="Important for beta-aspartyl-AMP intermediate formation" evidence="13">
    <location>
        <position position="349"/>
    </location>
</feature>
<reference evidence="15 16" key="1">
    <citation type="submission" date="2019-08" db="EMBL/GenBank/DDBJ databases">
        <title>Formosa sediminis sp. nov., isolated from marine sediment.</title>
        <authorList>
            <person name="Cao W.R."/>
        </authorList>
    </citation>
    <scope>NUCLEOTIDE SEQUENCE [LARGE SCALE GENOMIC DNA]</scope>
    <source>
        <strain evidence="15 16">1494</strain>
    </source>
</reference>
<evidence type="ECO:0000256" key="5">
    <source>
        <dbReference type="ARBA" id="ARBA00022605"/>
    </source>
</evidence>
<evidence type="ECO:0000256" key="10">
    <source>
        <dbReference type="ARBA" id="ARBA00048741"/>
    </source>
</evidence>
<dbReference type="Gene3D" id="3.40.50.620">
    <property type="entry name" value="HUPs"/>
    <property type="match status" value="1"/>
</dbReference>
<name>A0A5D0GLR5_9FLAO</name>
<dbReference type="CDD" id="cd00712">
    <property type="entry name" value="AsnB"/>
    <property type="match status" value="1"/>
</dbReference>
<comment type="caution">
    <text evidence="15">The sequence shown here is derived from an EMBL/GenBank/DDBJ whole genome shotgun (WGS) entry which is preliminary data.</text>
</comment>
<dbReference type="InterPro" id="IPR001962">
    <property type="entry name" value="Asn_synthase"/>
</dbReference>
<dbReference type="InterPro" id="IPR029055">
    <property type="entry name" value="Ntn_hydrolases_N"/>
</dbReference>
<evidence type="ECO:0000256" key="1">
    <source>
        <dbReference type="ARBA" id="ARBA00005187"/>
    </source>
</evidence>
<evidence type="ECO:0000256" key="9">
    <source>
        <dbReference type="ARBA" id="ARBA00022962"/>
    </source>
</evidence>
<dbReference type="FunFam" id="3.40.50.620:FF:000031">
    <property type="entry name" value="Asparagine synthase B"/>
    <property type="match status" value="1"/>
</dbReference>
<keyword evidence="8 11" id="KW-0061">Asparagine biosynthesis</keyword>